<evidence type="ECO:0000313" key="6">
    <source>
        <dbReference type="Proteomes" id="UP000006860"/>
    </source>
</evidence>
<dbReference type="CDD" id="cd01392">
    <property type="entry name" value="HTH_LacI"/>
    <property type="match status" value="1"/>
</dbReference>
<dbReference type="Proteomes" id="UP000006860">
    <property type="component" value="Chromosome"/>
</dbReference>
<dbReference type="SUPFAM" id="SSF53822">
    <property type="entry name" value="Periplasmic binding protein-like I"/>
    <property type="match status" value="1"/>
</dbReference>
<dbReference type="GO" id="GO:0000976">
    <property type="term" value="F:transcription cis-regulatory region binding"/>
    <property type="evidence" value="ECO:0007669"/>
    <property type="project" value="TreeGrafter"/>
</dbReference>
<dbReference type="Gene3D" id="1.10.260.40">
    <property type="entry name" value="lambda repressor-like DNA-binding domains"/>
    <property type="match status" value="1"/>
</dbReference>
<dbReference type="SUPFAM" id="SSF47413">
    <property type="entry name" value="lambda repressor-like DNA-binding domains"/>
    <property type="match status" value="1"/>
</dbReference>
<evidence type="ECO:0000256" key="1">
    <source>
        <dbReference type="ARBA" id="ARBA00023015"/>
    </source>
</evidence>
<dbReference type="STRING" id="756272.Plabr_3366"/>
<dbReference type="InterPro" id="IPR010982">
    <property type="entry name" value="Lambda_DNA-bd_dom_sf"/>
</dbReference>
<evidence type="ECO:0000256" key="2">
    <source>
        <dbReference type="ARBA" id="ARBA00023125"/>
    </source>
</evidence>
<organism evidence="5 6">
    <name type="scientific">Rubinisphaera brasiliensis (strain ATCC 49424 / DSM 5305 / JCM 21570 / IAM 15109 / NBRC 103401 / IFAM 1448)</name>
    <name type="common">Planctomyces brasiliensis</name>
    <dbReference type="NCBI Taxonomy" id="756272"/>
    <lineage>
        <taxon>Bacteria</taxon>
        <taxon>Pseudomonadati</taxon>
        <taxon>Planctomycetota</taxon>
        <taxon>Planctomycetia</taxon>
        <taxon>Planctomycetales</taxon>
        <taxon>Planctomycetaceae</taxon>
        <taxon>Rubinisphaera</taxon>
    </lineage>
</organism>
<dbReference type="PANTHER" id="PTHR30146:SF109">
    <property type="entry name" value="HTH-TYPE TRANSCRIPTIONAL REGULATOR GALS"/>
    <property type="match status" value="1"/>
</dbReference>
<dbReference type="Gene3D" id="3.40.50.2300">
    <property type="match status" value="2"/>
</dbReference>
<dbReference type="OrthoDB" id="9796186at2"/>
<proteinExistence type="predicted"/>
<feature type="domain" description="HTH lacI-type" evidence="4">
    <location>
        <begin position="8"/>
        <end position="66"/>
    </location>
</feature>
<dbReference type="InterPro" id="IPR046335">
    <property type="entry name" value="LacI/GalR-like_sensor"/>
</dbReference>
<protein>
    <submittedName>
        <fullName evidence="5">Transcriptional regulator, LacI family</fullName>
    </submittedName>
</protein>
<dbReference type="AlphaFoldDB" id="F0SL80"/>
<keyword evidence="1" id="KW-0805">Transcription regulation</keyword>
<dbReference type="PROSITE" id="PS50932">
    <property type="entry name" value="HTH_LACI_2"/>
    <property type="match status" value="1"/>
</dbReference>
<keyword evidence="2" id="KW-0238">DNA-binding</keyword>
<dbReference type="PROSITE" id="PS00356">
    <property type="entry name" value="HTH_LACI_1"/>
    <property type="match status" value="1"/>
</dbReference>
<dbReference type="SMART" id="SM00354">
    <property type="entry name" value="HTH_LACI"/>
    <property type="match status" value="1"/>
</dbReference>
<dbReference type="CDD" id="cd06267">
    <property type="entry name" value="PBP1_LacI_sugar_binding-like"/>
    <property type="match status" value="1"/>
</dbReference>
<dbReference type="eggNOG" id="COG1609">
    <property type="taxonomic scope" value="Bacteria"/>
</dbReference>
<dbReference type="GO" id="GO:0003700">
    <property type="term" value="F:DNA-binding transcription factor activity"/>
    <property type="evidence" value="ECO:0007669"/>
    <property type="project" value="TreeGrafter"/>
</dbReference>
<keyword evidence="3" id="KW-0804">Transcription</keyword>
<dbReference type="HOGENOM" id="CLU_037628_6_1_0"/>
<evidence type="ECO:0000313" key="5">
    <source>
        <dbReference type="EMBL" id="ADY60963.1"/>
    </source>
</evidence>
<dbReference type="PANTHER" id="PTHR30146">
    <property type="entry name" value="LACI-RELATED TRANSCRIPTIONAL REPRESSOR"/>
    <property type="match status" value="1"/>
</dbReference>
<evidence type="ECO:0000259" key="4">
    <source>
        <dbReference type="PROSITE" id="PS50932"/>
    </source>
</evidence>
<evidence type="ECO:0000256" key="3">
    <source>
        <dbReference type="ARBA" id="ARBA00023163"/>
    </source>
</evidence>
<keyword evidence="6" id="KW-1185">Reference proteome</keyword>
<gene>
    <name evidence="5" type="ordered locus">Plabr_3366</name>
</gene>
<name>F0SL80_RUBBR</name>
<dbReference type="KEGG" id="pbs:Plabr_3366"/>
<dbReference type="Pfam" id="PF00356">
    <property type="entry name" value="LacI"/>
    <property type="match status" value="1"/>
</dbReference>
<dbReference type="Pfam" id="PF13377">
    <property type="entry name" value="Peripla_BP_3"/>
    <property type="match status" value="1"/>
</dbReference>
<reference evidence="6" key="1">
    <citation type="submission" date="2011-02" db="EMBL/GenBank/DDBJ databases">
        <title>The complete genome of Planctomyces brasiliensis DSM 5305.</title>
        <authorList>
            <person name="Lucas S."/>
            <person name="Copeland A."/>
            <person name="Lapidus A."/>
            <person name="Bruce D."/>
            <person name="Goodwin L."/>
            <person name="Pitluck S."/>
            <person name="Kyrpides N."/>
            <person name="Mavromatis K."/>
            <person name="Pagani I."/>
            <person name="Ivanova N."/>
            <person name="Ovchinnikova G."/>
            <person name="Lu M."/>
            <person name="Detter J.C."/>
            <person name="Han C."/>
            <person name="Land M."/>
            <person name="Hauser L."/>
            <person name="Markowitz V."/>
            <person name="Cheng J.-F."/>
            <person name="Hugenholtz P."/>
            <person name="Woyke T."/>
            <person name="Wu D."/>
            <person name="Tindall B."/>
            <person name="Pomrenke H.G."/>
            <person name="Brambilla E."/>
            <person name="Klenk H.-P."/>
            <person name="Eisen J.A."/>
        </authorList>
    </citation>
    <scope>NUCLEOTIDE SEQUENCE [LARGE SCALE GENOMIC DNA]</scope>
    <source>
        <strain evidence="6">ATCC 49424 / DSM 5305 / JCM 21570 / NBRC 103401 / IFAM 1448</strain>
    </source>
</reference>
<accession>F0SL80</accession>
<dbReference type="EMBL" id="CP002546">
    <property type="protein sequence ID" value="ADY60963.1"/>
    <property type="molecule type" value="Genomic_DNA"/>
</dbReference>
<dbReference type="InterPro" id="IPR000843">
    <property type="entry name" value="HTH_LacI"/>
</dbReference>
<sequence>MCPRKRKVRLVDIAERAGVSRAAVGHVLNNSGQNNVRVSEETRERVLQIAREMDYRPNRAAQQLRGMPTGLLGVIVDTVNLAVFSARLAALEAEAHTRGYRMVMGQVHHDPSAIRAYLDDFADRGIDVVMCLFDVMQDIRPELSSVLAEHRRVVLHASPLSPNQPCVRVDTGAAIDLLVDHLVERGRKRIGLQLWSTEDSLMMVREQAWRNALQKHGLEADDSLIWTNPEAKQKPTREAIDICVEELVKHQKADAIIASNDEWGVRLIQGLRSHGYEVPRDVAVTGYDNLDIADVIEPGLTTIDQCHAEYAVAALDLAEGLLESNLSEANRMRVIQPQLIVREST</sequence>
<dbReference type="InterPro" id="IPR028082">
    <property type="entry name" value="Peripla_BP_I"/>
</dbReference>